<comment type="caution">
    <text evidence="3">The sequence shown here is derived from an EMBL/GenBank/DDBJ whole genome shotgun (WGS) entry which is preliminary data.</text>
</comment>
<accession>A0A8H6SQP0</accession>
<proteinExistence type="predicted"/>
<dbReference type="Gene3D" id="2.60.120.260">
    <property type="entry name" value="Galactose-binding domain-like"/>
    <property type="match status" value="1"/>
</dbReference>
<feature type="region of interest" description="Disordered" evidence="1">
    <location>
        <begin position="433"/>
        <end position="470"/>
    </location>
</feature>
<keyword evidence="2" id="KW-0472">Membrane</keyword>
<evidence type="ECO:0000256" key="1">
    <source>
        <dbReference type="SAM" id="MobiDB-lite"/>
    </source>
</evidence>
<dbReference type="AlphaFoldDB" id="A0A8H6SQP0"/>
<feature type="region of interest" description="Disordered" evidence="1">
    <location>
        <begin position="482"/>
        <end position="503"/>
    </location>
</feature>
<protein>
    <submittedName>
        <fullName evidence="3">TPR-REGION domain-containing protein</fullName>
    </submittedName>
</protein>
<feature type="transmembrane region" description="Helical" evidence="2">
    <location>
        <begin position="373"/>
        <end position="394"/>
    </location>
</feature>
<keyword evidence="2" id="KW-1133">Transmembrane helix</keyword>
<organism evidence="3 4">
    <name type="scientific">Mycena chlorophos</name>
    <name type="common">Agaric fungus</name>
    <name type="synonym">Agaricus chlorophos</name>
    <dbReference type="NCBI Taxonomy" id="658473"/>
    <lineage>
        <taxon>Eukaryota</taxon>
        <taxon>Fungi</taxon>
        <taxon>Dikarya</taxon>
        <taxon>Basidiomycota</taxon>
        <taxon>Agaricomycotina</taxon>
        <taxon>Agaricomycetes</taxon>
        <taxon>Agaricomycetidae</taxon>
        <taxon>Agaricales</taxon>
        <taxon>Marasmiineae</taxon>
        <taxon>Mycenaceae</taxon>
        <taxon>Mycena</taxon>
    </lineage>
</organism>
<dbReference type="Proteomes" id="UP000613580">
    <property type="component" value="Unassembled WGS sequence"/>
</dbReference>
<name>A0A8H6SQP0_MYCCL</name>
<dbReference type="OrthoDB" id="2576334at2759"/>
<evidence type="ECO:0000256" key="2">
    <source>
        <dbReference type="SAM" id="Phobius"/>
    </source>
</evidence>
<evidence type="ECO:0000313" key="4">
    <source>
        <dbReference type="Proteomes" id="UP000613580"/>
    </source>
</evidence>
<dbReference type="EMBL" id="JACAZE010000012">
    <property type="protein sequence ID" value="KAF7302652.1"/>
    <property type="molecule type" value="Genomic_DNA"/>
</dbReference>
<evidence type="ECO:0000313" key="3">
    <source>
        <dbReference type="EMBL" id="KAF7302652.1"/>
    </source>
</evidence>
<sequence>MSLVWNLTIDDTSPFLIYTPYGALSFLEKLGAGAEWPETADGSGSGLANGWIPWYSISGFISSHGDGGAGTSYHRTSLNGAAIAFAFHGTGVHLYGDINNSSYTVKIDGETSSFSPSGSDLLYSASGLEEGTHSVSIMARPSGSEQFVFDYAVISTPLDESPFELFYDNTDQSVLTYTGAWSPHNAPGVPNATVSHVWQQTVDQGASVSMQISDAVGVAIHGMTDWGGWLYDVTVDETTTTTFNGSTFWQVPDALLFYQGGLDPAQSHTVTLRNPNNDPDLKLNLNSFRVFTTTSSTASVSIIASGEPNSATVSTDGANSSDATTRSVTSATSTFDWFGSDAKTVSASSTVTLSPNASASATSSEIKHASFNVGLVLGPVIAVAILAIAAWLFWRRRRRSSFTPNDAGFALPSHHSILRRAIPRRALWVPTPYRTDDTTIDEGVQNRKTRFSSVSPPSEAPPTPGLDSHNVDRLVELIAQRIDSSAARNETGAPPEYRSQSSA</sequence>
<gene>
    <name evidence="3" type="ORF">HMN09_00899800</name>
</gene>
<keyword evidence="4" id="KW-1185">Reference proteome</keyword>
<reference evidence="3" key="1">
    <citation type="submission" date="2020-05" db="EMBL/GenBank/DDBJ databases">
        <title>Mycena genomes resolve the evolution of fungal bioluminescence.</title>
        <authorList>
            <person name="Tsai I.J."/>
        </authorList>
    </citation>
    <scope>NUCLEOTIDE SEQUENCE</scope>
    <source>
        <strain evidence="3">110903Hualien_Pintung</strain>
    </source>
</reference>
<keyword evidence="2" id="KW-0812">Transmembrane</keyword>